<accession>Q21MC8</accession>
<dbReference type="InterPro" id="IPR037066">
    <property type="entry name" value="Plug_dom_sf"/>
</dbReference>
<dbReference type="GO" id="GO:0009279">
    <property type="term" value="C:cell outer membrane"/>
    <property type="evidence" value="ECO:0007669"/>
    <property type="project" value="UniProtKB-SubCell"/>
</dbReference>
<comment type="subcellular location">
    <subcellularLocation>
        <location evidence="1 4">Cell outer membrane</location>
    </subcellularLocation>
</comment>
<comment type="similarity">
    <text evidence="4">Belongs to the TonB-dependent receptor family.</text>
</comment>
<dbReference type="AlphaFoldDB" id="Q21MC8"/>
<feature type="domain" description="TonB-dependent receptor plug" evidence="7">
    <location>
        <begin position="61"/>
        <end position="158"/>
    </location>
</feature>
<dbReference type="SUPFAM" id="SSF56935">
    <property type="entry name" value="Porins"/>
    <property type="match status" value="1"/>
</dbReference>
<dbReference type="Proteomes" id="UP000001947">
    <property type="component" value="Chromosome"/>
</dbReference>
<dbReference type="InterPro" id="IPR036942">
    <property type="entry name" value="Beta-barrel_TonB_sf"/>
</dbReference>
<dbReference type="HOGENOM" id="CLU_006935_1_2_6"/>
<proteinExistence type="inferred from homology"/>
<dbReference type="InterPro" id="IPR010104">
    <property type="entry name" value="TonB_rcpt_bac"/>
</dbReference>
<dbReference type="InterPro" id="IPR012910">
    <property type="entry name" value="Plug_dom"/>
</dbReference>
<dbReference type="RefSeq" id="WP_011467372.1">
    <property type="nucleotide sequence ID" value="NC_007912.1"/>
</dbReference>
<evidence type="ECO:0000256" key="3">
    <source>
        <dbReference type="ARBA" id="ARBA00023237"/>
    </source>
</evidence>
<keyword evidence="8" id="KW-0675">Receptor</keyword>
<dbReference type="eggNOG" id="COG4771">
    <property type="taxonomic scope" value="Bacteria"/>
</dbReference>
<dbReference type="PANTHER" id="PTHR40980:SF4">
    <property type="entry name" value="TONB-DEPENDENT RECEPTOR-LIKE BETA-BARREL DOMAIN-CONTAINING PROTEIN"/>
    <property type="match status" value="1"/>
</dbReference>
<dbReference type="STRING" id="203122.Sde_0889"/>
<dbReference type="Pfam" id="PF07715">
    <property type="entry name" value="Plug"/>
    <property type="match status" value="1"/>
</dbReference>
<evidence type="ECO:0000256" key="4">
    <source>
        <dbReference type="RuleBase" id="RU003357"/>
    </source>
</evidence>
<dbReference type="GeneID" id="98612571"/>
<evidence type="ECO:0000256" key="1">
    <source>
        <dbReference type="ARBA" id="ARBA00004442"/>
    </source>
</evidence>
<dbReference type="eggNOG" id="COG1629">
    <property type="taxonomic scope" value="Bacteria"/>
</dbReference>
<keyword evidence="3" id="KW-0998">Cell outer membrane</keyword>
<protein>
    <submittedName>
        <fullName evidence="8">TonB-dependent receptor, plug</fullName>
    </submittedName>
</protein>
<evidence type="ECO:0000313" key="9">
    <source>
        <dbReference type="Proteomes" id="UP000001947"/>
    </source>
</evidence>
<dbReference type="OrthoDB" id="8727862at2"/>
<keyword evidence="4" id="KW-0798">TonB box</keyword>
<dbReference type="NCBIfam" id="TIGR01782">
    <property type="entry name" value="TonB-Xanth-Caul"/>
    <property type="match status" value="1"/>
</dbReference>
<sequence>MNNLKVKPLALAIALGLSPSALVYAQSDSSADAQLEEVIVTGVKAADLNAREAERSKDAFSSIISQDDAGNFADQNVAESLQRLPGITLQKSEGEGRYVNVRGLGADFVSVTMNGSELASGGGDGRAFALDAIPADMLGSIEVYKSLTPDQDLNSIGGTVNVKTVSAFDKKRDTLKLKAQVNNQVYKDQLSPKISLSGTNLLFDDRIGIGYSVSTEQRNSVNYEVRHHSTTDARYITNGNTTALVPYQFEAKQEEGERTRNAASLDIGFRPTNNSEYYLRLSHTSYQDLDVALREYSRFDTSSASEFVLLDVENKIMGAAGTELQHQFFIQDGVATTDSVAIGGKNNFDNGWEIEYDLSVSKGEWDKPGASRVQFRARDMPMIGGWGPNYLWSMPIERDHLEYLAGVDQVLSNAPYNYGSRQQPDMGFDNLFIEDSFRTDDVSQLKIDIKKEFETGKINYIKFGGTVKNRERDRNKDRWSVIPSDKASIGCPAAEDPELCFDLASSELGDFETFEPAHADIRHNFITYDDARYLIDATKTAATEFDKNNNDQDSVKDDYVLTEDVQNIYLMAEFATSDNSTLIVGGKYETTTFDSTGNFSIRWDRNEDSSSATSDDIVVPLTNTQTTYSDFLPSIHWKYEPRDDLLVRAALWTSFTRPNFSDSRASVEFSGRVILCDANAVEETSLTCDDRPTDLNSAWSSDEAVKANTVIGKANTLKIGNPSLKAQYATNLDTSLTWYASDDLYFQAALFAKQIDGFIAEVRGQEMSLEDLPFYVPVETINESSPALNLIPGKVYDDVNMSINGEVAHVYGLELTYSQYFNSGLFIQSNATFIGSSADVGSTVREDKIALPFQADETLNLTVGWENDDVSVRLIGNYRSAVLEQIGSCTAANKAQDIADAAARAEAGGNGAIIPESCKKWADVYEDNTFGLDFKATWKVTDMIGVYFDALNLTGDRSVRYYTGNEYSNGKMMYSGEDFGTSFQLGVNVKIM</sequence>
<name>Q21MC8_SACD2</name>
<dbReference type="EMBL" id="CP000282">
    <property type="protein sequence ID" value="ABD80151.1"/>
    <property type="molecule type" value="Genomic_DNA"/>
</dbReference>
<keyword evidence="2 4" id="KW-0472">Membrane</keyword>
<gene>
    <name evidence="8" type="ordered locus">Sde_0889</name>
</gene>
<dbReference type="Gene3D" id="2.40.170.20">
    <property type="entry name" value="TonB-dependent receptor, beta-barrel domain"/>
    <property type="match status" value="1"/>
</dbReference>
<dbReference type="KEGG" id="sde:Sde_0889"/>
<evidence type="ECO:0000313" key="8">
    <source>
        <dbReference type="EMBL" id="ABD80151.1"/>
    </source>
</evidence>
<dbReference type="InterPro" id="IPR000531">
    <property type="entry name" value="Beta-barrel_TonB"/>
</dbReference>
<evidence type="ECO:0000259" key="7">
    <source>
        <dbReference type="Pfam" id="PF07715"/>
    </source>
</evidence>
<feature type="signal peptide" evidence="5">
    <location>
        <begin position="1"/>
        <end position="25"/>
    </location>
</feature>
<evidence type="ECO:0000259" key="6">
    <source>
        <dbReference type="Pfam" id="PF00593"/>
    </source>
</evidence>
<feature type="domain" description="TonB-dependent receptor-like beta-barrel" evidence="6">
    <location>
        <begin position="519"/>
        <end position="953"/>
    </location>
</feature>
<dbReference type="PANTHER" id="PTHR40980">
    <property type="entry name" value="PLUG DOMAIN-CONTAINING PROTEIN"/>
    <property type="match status" value="1"/>
</dbReference>
<keyword evidence="5" id="KW-0732">Signal</keyword>
<evidence type="ECO:0000256" key="5">
    <source>
        <dbReference type="SAM" id="SignalP"/>
    </source>
</evidence>
<dbReference type="Pfam" id="PF00593">
    <property type="entry name" value="TonB_dep_Rec_b-barrel"/>
    <property type="match status" value="1"/>
</dbReference>
<keyword evidence="9" id="KW-1185">Reference proteome</keyword>
<evidence type="ECO:0000256" key="2">
    <source>
        <dbReference type="ARBA" id="ARBA00023136"/>
    </source>
</evidence>
<feature type="chain" id="PRO_5004200229" evidence="5">
    <location>
        <begin position="26"/>
        <end position="992"/>
    </location>
</feature>
<dbReference type="Gene3D" id="2.170.130.10">
    <property type="entry name" value="TonB-dependent receptor, plug domain"/>
    <property type="match status" value="1"/>
</dbReference>
<reference evidence="8 9" key="1">
    <citation type="journal article" date="2008" name="PLoS Genet.">
        <title>Complete genome sequence of the complex carbohydrate-degrading marine bacterium, Saccharophagus degradans strain 2-40 T.</title>
        <authorList>
            <person name="Weiner R.M."/>
            <person name="Taylor L.E.II."/>
            <person name="Henrissat B."/>
            <person name="Hauser L."/>
            <person name="Land M."/>
            <person name="Coutinho P.M."/>
            <person name="Rancurel C."/>
            <person name="Saunders E.H."/>
            <person name="Longmire A.G."/>
            <person name="Zhang H."/>
            <person name="Bayer E.A."/>
            <person name="Gilbert H.J."/>
            <person name="Larimer F."/>
            <person name="Zhulin I.B."/>
            <person name="Ekborg N.A."/>
            <person name="Lamed R."/>
            <person name="Richardson P.M."/>
            <person name="Borovok I."/>
            <person name="Hutcheson S."/>
        </authorList>
    </citation>
    <scope>NUCLEOTIDE SEQUENCE [LARGE SCALE GENOMIC DNA]</scope>
    <source>
        <strain evidence="9">2-40 / ATCC 43961 / DSM 17024</strain>
    </source>
</reference>
<organism evidence="8 9">
    <name type="scientific">Saccharophagus degradans (strain 2-40 / ATCC 43961 / DSM 17024)</name>
    <dbReference type="NCBI Taxonomy" id="203122"/>
    <lineage>
        <taxon>Bacteria</taxon>
        <taxon>Pseudomonadati</taxon>
        <taxon>Pseudomonadota</taxon>
        <taxon>Gammaproteobacteria</taxon>
        <taxon>Cellvibrionales</taxon>
        <taxon>Cellvibrionaceae</taxon>
        <taxon>Saccharophagus</taxon>
    </lineage>
</organism>